<dbReference type="EMBL" id="UYYB01096545">
    <property type="protein sequence ID" value="VDM76210.1"/>
    <property type="molecule type" value="Genomic_DNA"/>
</dbReference>
<reference evidence="1 2" key="1">
    <citation type="submission" date="2018-11" db="EMBL/GenBank/DDBJ databases">
        <authorList>
            <consortium name="Pathogen Informatics"/>
        </authorList>
    </citation>
    <scope>NUCLEOTIDE SEQUENCE [LARGE SCALE GENOMIC DNA]</scope>
</reference>
<accession>A0A3P7ISN5</accession>
<evidence type="ECO:0000313" key="2">
    <source>
        <dbReference type="Proteomes" id="UP000270094"/>
    </source>
</evidence>
<evidence type="ECO:0000313" key="1">
    <source>
        <dbReference type="EMBL" id="VDM76210.1"/>
    </source>
</evidence>
<protein>
    <submittedName>
        <fullName evidence="1">Uncharacterized protein</fullName>
    </submittedName>
</protein>
<organism evidence="1 2">
    <name type="scientific">Strongylus vulgaris</name>
    <name type="common">Blood worm</name>
    <dbReference type="NCBI Taxonomy" id="40348"/>
    <lineage>
        <taxon>Eukaryota</taxon>
        <taxon>Metazoa</taxon>
        <taxon>Ecdysozoa</taxon>
        <taxon>Nematoda</taxon>
        <taxon>Chromadorea</taxon>
        <taxon>Rhabditida</taxon>
        <taxon>Rhabditina</taxon>
        <taxon>Rhabditomorpha</taxon>
        <taxon>Strongyloidea</taxon>
        <taxon>Strongylidae</taxon>
        <taxon>Strongylus</taxon>
    </lineage>
</organism>
<dbReference type="AlphaFoldDB" id="A0A3P7ISN5"/>
<dbReference type="Proteomes" id="UP000270094">
    <property type="component" value="Unassembled WGS sequence"/>
</dbReference>
<gene>
    <name evidence="1" type="ORF">SVUK_LOCUS11208</name>
</gene>
<sequence length="40" mass="4601">MSNALKFRIITEHFQLGFGDTARTYNRLVDALYDVISPLN</sequence>
<proteinExistence type="predicted"/>
<keyword evidence="2" id="KW-1185">Reference proteome</keyword>
<name>A0A3P7ISN5_STRVU</name>